<keyword evidence="6" id="KW-1185">Reference proteome</keyword>
<evidence type="ECO:0000256" key="2">
    <source>
        <dbReference type="ARBA" id="ARBA00022803"/>
    </source>
</evidence>
<accession>A0A2T9YM89</accession>
<keyword evidence="2 3" id="KW-0802">TPR repeat</keyword>
<feature type="repeat" description="TPR" evidence="3">
    <location>
        <begin position="1223"/>
        <end position="1256"/>
    </location>
</feature>
<dbReference type="PROSITE" id="PS50005">
    <property type="entry name" value="TPR"/>
    <property type="match status" value="1"/>
</dbReference>
<gene>
    <name evidence="5" type="ORF">BB559_003276</name>
</gene>
<evidence type="ECO:0000256" key="3">
    <source>
        <dbReference type="PROSITE-ProRule" id="PRU00339"/>
    </source>
</evidence>
<comment type="caution">
    <text evidence="5">The sequence shown here is derived from an EMBL/GenBank/DDBJ whole genome shotgun (WGS) entry which is preliminary data.</text>
</comment>
<feature type="region of interest" description="Disordered" evidence="4">
    <location>
        <begin position="1016"/>
        <end position="1035"/>
    </location>
</feature>
<dbReference type="PANTHER" id="PTHR15704:SF7">
    <property type="entry name" value="SUPERKILLER COMPLEX PROTEIN 3"/>
    <property type="match status" value="1"/>
</dbReference>
<dbReference type="GO" id="GO:0055087">
    <property type="term" value="C:Ski complex"/>
    <property type="evidence" value="ECO:0007669"/>
    <property type="project" value="InterPro"/>
</dbReference>
<dbReference type="GO" id="GO:0006401">
    <property type="term" value="P:RNA catabolic process"/>
    <property type="evidence" value="ECO:0007669"/>
    <property type="project" value="InterPro"/>
</dbReference>
<dbReference type="InterPro" id="IPR039226">
    <property type="entry name" value="Ski3/TTC37"/>
</dbReference>
<keyword evidence="1" id="KW-0677">Repeat</keyword>
<organism evidence="5 6">
    <name type="scientific">Furculomyces boomerangus</name>
    <dbReference type="NCBI Taxonomy" id="61424"/>
    <lineage>
        <taxon>Eukaryota</taxon>
        <taxon>Fungi</taxon>
        <taxon>Fungi incertae sedis</taxon>
        <taxon>Zoopagomycota</taxon>
        <taxon>Kickxellomycotina</taxon>
        <taxon>Harpellomycetes</taxon>
        <taxon>Harpellales</taxon>
        <taxon>Harpellaceae</taxon>
        <taxon>Furculomyces</taxon>
    </lineage>
</organism>
<dbReference type="SUPFAM" id="SSF48452">
    <property type="entry name" value="TPR-like"/>
    <property type="match status" value="4"/>
</dbReference>
<dbReference type="EMBL" id="MBFT01000321">
    <property type="protein sequence ID" value="PVU93463.1"/>
    <property type="molecule type" value="Genomic_DNA"/>
</dbReference>
<dbReference type="PANTHER" id="PTHR15704">
    <property type="entry name" value="SUPERKILLER 3 PROTEIN-RELATED"/>
    <property type="match status" value="1"/>
</dbReference>
<reference evidence="5 6" key="1">
    <citation type="journal article" date="2018" name="MBio">
        <title>Comparative Genomics Reveals the Core Gene Toolbox for the Fungus-Insect Symbiosis.</title>
        <authorList>
            <person name="Wang Y."/>
            <person name="Stata M."/>
            <person name="Wang W."/>
            <person name="Stajich J.E."/>
            <person name="White M.M."/>
            <person name="Moncalvo J.M."/>
        </authorList>
    </citation>
    <scope>NUCLEOTIDE SEQUENCE [LARGE SCALE GENOMIC DNA]</scope>
    <source>
        <strain evidence="5 6">AUS-77-4</strain>
    </source>
</reference>
<dbReference type="Proteomes" id="UP000245699">
    <property type="component" value="Unassembled WGS sequence"/>
</dbReference>
<dbReference type="STRING" id="61424.A0A2T9YM89"/>
<evidence type="ECO:0000313" key="5">
    <source>
        <dbReference type="EMBL" id="PVU93463.1"/>
    </source>
</evidence>
<sequence>MSALVKKKLKAARTAISEKNYKDGYSLSKDVLEWDSGNYNALVFLGISCQNLKKIEECEEAYNNAINVDRDQILAWQGLSALYEETKNNEKLIPVLQELQKIHLNVNNNKKAYECIKKEMKIYKDAKNLDMQINLWSFIISQVSTSTFENLPKNQSDDFAQEKNMILSKINDGWPDETKCLKEIIELMEANNSINIEKEVKKRRNRLGAPPLNTLIIQVKNEIIQNSNLFDFYERLLEILEKKQNLYKICIKDLIGKLDFSQEIDVNDQNTSTEFFVFGNDLALELQKENTIDYWEKCFDILLLKAFGNCSIKDINIRPNTDFGLSINELNKLETMLIFLVANKVNGNAHRLFVDILDLNNTNNILSRVLVQYTKIFGKNDPFGKASFIYLEKILQNPSDYIKNLLNNNLETKNNIDINKQSLENDNSFKYEGSIFLNYVDTKQFIIDGENDYAIESSRKAENCIKLLEDSTSLKLPRTLVAINLELATAYFGLGKVNWKKGKKLFELCIDSPYLDYAIDSAIQLSKMLIIEEDYDTASELLIKIEDKIKNDSNSFSDLNTKASLKVKGELGKVYLLQGKADLAQAIISETLQQMPEWIDGKLAMGDIYTRYYLSSKDDSYRIRAFREYIEAAKLDPNNENAFLKLAEWYKVAEKIAIEKNESEKNIFSHTQRKIGCYKKVYLLNPGNQIAAEAMFEYVVSNNEPSNSSDNISNALEILNQTIESNKNQPWAWQKKGFLLLNYFHDFNQAMDTFFGAIKTVGNDPSIKQKQILFMSFEGLSQVFYSKENLSSGLQAALRADVVLSEIEQSLNFCEPDQTNENGNSIWGYDEIMIRKSQLRSLQGQICFSLKEYNNSINYYLEAEDFAKNTLLASQITSEKLKFSLEKRKSIVKMLLTRINNKLIGSMLRQAAALRSDGLFTESREIIANALEKSSTTVCEQSSADEAFISIAPWSLIFDASNMLYDCYNRFVGSTRTLENNSLLEMSKSHIVLLESAVKIINHCLEFFNQNYPLDENSSENPKNDNDQYNQESEPTADIINTNRHWLRSTLSMLSNLPDSYNGKWEIECILALMTVSSTMMVILAPSISLASMAWNNLSYSYYIRTVVDDELTIVSGLPFYAKDGVSMVGTQETESKVCLFDRSISSGVEDKLGVNCENNETRAGNNNDLLKKALFCVQAALQLEPTMSMAVELLSRISFKLKLFKLTQHALISCIILNQSSAYAWSNMGIFYMKMGYNDLASKCLKTSFNCDPESITAAYGLGILNYFYLGNSQKGYIYLIKCLDLGGSSNLGAVLAYSLITWRNAQNVFEHNIQNAIFYLTKACEQYSNNPICFYLLGLLLEESGDFHLSKKMFQMAYELFDQDPSFQYNIKNIIRKQLILGIFDFSHNDSNDEMENIHIHRGFVDTSLRNFHMCKTLDNAKNSVYIQQLLNITDFTESLELLLDKNVNSKPKGRFIDEMIEKIADSILNKLQLNTLEHYARNCCAVGEYDTAVQMYYAVIQRTDIDAIIVASDINKNSTELEHLLCLVVGFGKSLFLSKQYAEGVSQFESAIKLANHLVEIDFKHNHYKRLVDVMLSQILWALETPEHRNLAYKHLYESVFPSNAGIQNVISNFYSDLKTVYSVAESLKLLFSLAIAFGDKDLTSSIQLIISKIPFKISVHSRFPLLIALSNIIVNKNFLSAKRYMEKSLLMSPQNKDLWIQLSFINYLFCKLHQNCLYSAFMSSSGSLSISSNPREKASNANFGSIDKNDQSKNVETNRYIEIFEKQKNIKWTRIDSLIISCLSELMLGMNHLDLSTDSGELFWTPSIYTSKYSIIDIEEDLKGLSVSEISGILENNVQKLDSVENEDSDLLIVKKATLDNFKVAEEIMFGSNLEMNIKKAKFKAAKAIMLKPNSKIAWQALSTANAYHLRYLVSTKTTTTLYSNHIADSSLLNIKDPIRKTDRIEEYAQNIFRNLEYTNKVKVVENSTENHKPGDESHDVEYTKSGRLLFGGLNSRQIEQLLSYTNISEIYYKSYIQMNSADEKEKIQILKTNNLIANGIENALKSLKKVCGNENEIWSGFYIALETTVREMSLNSIKFSSKNETFDQDIINKTQKVFLKVFDNLSKVLAILNGNDDKALVLNGFVFASISSARIYPVVCQLVQNILILEHSLIIPVFIYLLFLDKVVEQCLFENNEGTGEQDTLEHTFMSQVIQNQNVNLLDFYKLISDPLISTSNVLVEILSQRNDSNEQSEEVLKMTIEMTKTILLVCHGMSLRENKSELQNGKIMGFEELVNIKTMLLFLAGIMKRNAVAKLSHMNNGTMAEYEQRFDINKESLKT</sequence>
<proteinExistence type="predicted"/>
<evidence type="ECO:0000256" key="1">
    <source>
        <dbReference type="ARBA" id="ARBA00022737"/>
    </source>
</evidence>
<name>A0A2T9YM89_9FUNG</name>
<evidence type="ECO:0000313" key="6">
    <source>
        <dbReference type="Proteomes" id="UP000245699"/>
    </source>
</evidence>
<dbReference type="InterPro" id="IPR011990">
    <property type="entry name" value="TPR-like_helical_dom_sf"/>
</dbReference>
<dbReference type="InterPro" id="IPR019734">
    <property type="entry name" value="TPR_rpt"/>
</dbReference>
<dbReference type="SMART" id="SM00028">
    <property type="entry name" value="TPR"/>
    <property type="match status" value="5"/>
</dbReference>
<evidence type="ECO:0000256" key="4">
    <source>
        <dbReference type="SAM" id="MobiDB-lite"/>
    </source>
</evidence>
<dbReference type="Gene3D" id="1.25.40.10">
    <property type="entry name" value="Tetratricopeptide repeat domain"/>
    <property type="match status" value="4"/>
</dbReference>
<dbReference type="OrthoDB" id="421075at2759"/>
<protein>
    <submittedName>
        <fullName evidence="5">Uncharacterized protein</fullName>
    </submittedName>
</protein>